<name>A0AC61ZTV9_9ARCH</name>
<evidence type="ECO:0000313" key="2">
    <source>
        <dbReference type="Proteomes" id="UP000321408"/>
    </source>
</evidence>
<keyword evidence="2" id="KW-1185">Reference proteome</keyword>
<proteinExistence type="predicted"/>
<dbReference type="Proteomes" id="UP000321408">
    <property type="component" value="Chromosome"/>
</dbReference>
<protein>
    <submittedName>
        <fullName evidence="1">Uncharacterized protein</fullName>
    </submittedName>
</protein>
<evidence type="ECO:0000313" key="1">
    <source>
        <dbReference type="EMBL" id="XDF89242.1"/>
    </source>
</evidence>
<reference evidence="1 2" key="2">
    <citation type="journal article" date="2024" name="Int. J. Syst. Evol. Microbiol.">
        <title>Promethearchaeum syntrophicum gen. nov., sp. nov., an anaerobic, obligately syntrophic archaeon, the first isolate of the lineage 'Asgard' archaea, and proposal of the new archaeal phylum Promethearchaeota phyl. nov. and kingdom Promethearchaeati regn. nov.</title>
        <authorList>
            <person name="Imachi H."/>
            <person name="Nobu M.K."/>
            <person name="Kato S."/>
            <person name="Takaki Y."/>
            <person name="Miyazaki M."/>
            <person name="Miyata M."/>
            <person name="Ogawara M."/>
            <person name="Saito Y."/>
            <person name="Sakai S."/>
            <person name="Tahara Y.O."/>
            <person name="Takano Y."/>
            <person name="Tasumi E."/>
            <person name="Uematsu K."/>
            <person name="Yoshimura T."/>
            <person name="Itoh T."/>
            <person name="Ohkuma M."/>
            <person name="Takai K."/>
        </authorList>
    </citation>
    <scope>NUCLEOTIDE SEQUENCE [LARGE SCALE GENOMIC DNA]</scope>
    <source>
        <strain evidence="1 2">MK-D1</strain>
    </source>
</reference>
<gene>
    <name evidence="1" type="ORF">DSAG12_03975</name>
</gene>
<sequence length="68" mass="8097">MKKKINEDLEAFSRITLPQSVLQPIRCDNCQKPLPKRHIIHKNICQEPPEHKFCSRECKDKWCAEHTK</sequence>
<organism evidence="1 2">
    <name type="scientific">Promethearchaeum syntrophicum</name>
    <dbReference type="NCBI Taxonomy" id="2594042"/>
    <lineage>
        <taxon>Archaea</taxon>
        <taxon>Promethearchaeati</taxon>
        <taxon>Promethearchaeota</taxon>
        <taxon>Promethearchaeia</taxon>
        <taxon>Promethearchaeales</taxon>
        <taxon>Promethearchaeaceae</taxon>
        <taxon>Promethearchaeum</taxon>
    </lineage>
</organism>
<accession>A0AC61ZTV9</accession>
<dbReference type="EMBL" id="CP042905">
    <property type="protein sequence ID" value="XDF89242.1"/>
    <property type="molecule type" value="Genomic_DNA"/>
</dbReference>
<reference evidence="1 2" key="1">
    <citation type="journal article" date="2020" name="Nature">
        <title>Isolation of an archaeon at the prokaryote-eukaryote interface.</title>
        <authorList>
            <person name="Imachi H."/>
            <person name="Nobu M.K."/>
            <person name="Nakahara N."/>
            <person name="Morono Y."/>
            <person name="Ogawara M."/>
            <person name="Takaki Y."/>
            <person name="Takano Y."/>
            <person name="Uematsu K."/>
            <person name="Ikuta T."/>
            <person name="Ito M."/>
            <person name="Matsui Y."/>
            <person name="Miyazaki M."/>
            <person name="Murata K."/>
            <person name="Saito Y."/>
            <person name="Sakai S."/>
            <person name="Song C."/>
            <person name="Tasumi E."/>
            <person name="Yamanaka Y."/>
            <person name="Yamaguchi T."/>
            <person name="Kamagata Y."/>
            <person name="Tamaki H."/>
            <person name="Takai K."/>
        </authorList>
    </citation>
    <scope>NUCLEOTIDE SEQUENCE [LARGE SCALE GENOMIC DNA]</scope>
    <source>
        <strain evidence="1 2">MK-D1</strain>
    </source>
</reference>